<dbReference type="KEGG" id="led:BBK82_36660"/>
<proteinExistence type="predicted"/>
<dbReference type="OrthoDB" id="3542505at2"/>
<sequence length="85" mass="9059">MRLPDPGRSRAVLLGTSKYRDPELLDLAAVRHNVDDLATALRTPAITGLRSVLSLVDRESTAEIGPELVRAAAETGSSTVTRSCT</sequence>
<dbReference type="EMBL" id="CP016793">
    <property type="protein sequence ID" value="ANZ40709.1"/>
    <property type="molecule type" value="Genomic_DNA"/>
</dbReference>
<dbReference type="AlphaFoldDB" id="A0A1B2HSK1"/>
<accession>A0A1B2HSK1</accession>
<dbReference type="STRING" id="1586287.BBK82_36660"/>
<name>A0A1B2HSK1_9PSEU</name>
<reference evidence="1 2" key="1">
    <citation type="submission" date="2016-07" db="EMBL/GenBank/DDBJ databases">
        <title>Complete genome sequence of the Lentzea guizhouensis DHS C013.</title>
        <authorList>
            <person name="Cao C."/>
        </authorList>
    </citation>
    <scope>NUCLEOTIDE SEQUENCE [LARGE SCALE GENOMIC DNA]</scope>
    <source>
        <strain evidence="1 2">DHS C013</strain>
    </source>
</reference>
<gene>
    <name evidence="1" type="ORF">BBK82_36660</name>
</gene>
<evidence type="ECO:0000313" key="1">
    <source>
        <dbReference type="EMBL" id="ANZ40709.1"/>
    </source>
</evidence>
<dbReference type="RefSeq" id="WP_065919047.1">
    <property type="nucleotide sequence ID" value="NZ_CP016793.1"/>
</dbReference>
<protein>
    <submittedName>
        <fullName evidence="1">Uncharacterized protein</fullName>
    </submittedName>
</protein>
<organism evidence="1 2">
    <name type="scientific">Lentzea guizhouensis</name>
    <dbReference type="NCBI Taxonomy" id="1586287"/>
    <lineage>
        <taxon>Bacteria</taxon>
        <taxon>Bacillati</taxon>
        <taxon>Actinomycetota</taxon>
        <taxon>Actinomycetes</taxon>
        <taxon>Pseudonocardiales</taxon>
        <taxon>Pseudonocardiaceae</taxon>
        <taxon>Lentzea</taxon>
    </lineage>
</organism>
<evidence type="ECO:0000313" key="2">
    <source>
        <dbReference type="Proteomes" id="UP000093053"/>
    </source>
</evidence>
<keyword evidence="2" id="KW-1185">Reference proteome</keyword>
<dbReference type="Proteomes" id="UP000093053">
    <property type="component" value="Chromosome"/>
</dbReference>